<proteinExistence type="predicted"/>
<evidence type="ECO:0000256" key="2">
    <source>
        <dbReference type="SAM" id="SignalP"/>
    </source>
</evidence>
<organism evidence="3">
    <name type="scientific">Medicago truncatula</name>
    <name type="common">Barrel medic</name>
    <name type="synonym">Medicago tribuloides</name>
    <dbReference type="NCBI Taxonomy" id="3880"/>
    <lineage>
        <taxon>Eukaryota</taxon>
        <taxon>Viridiplantae</taxon>
        <taxon>Streptophyta</taxon>
        <taxon>Embryophyta</taxon>
        <taxon>Tracheophyta</taxon>
        <taxon>Spermatophyta</taxon>
        <taxon>Magnoliopsida</taxon>
        <taxon>eudicotyledons</taxon>
        <taxon>Gunneridae</taxon>
        <taxon>Pentapetalae</taxon>
        <taxon>rosids</taxon>
        <taxon>fabids</taxon>
        <taxon>Fabales</taxon>
        <taxon>Fabaceae</taxon>
        <taxon>Papilionoideae</taxon>
        <taxon>50 kb inversion clade</taxon>
        <taxon>NPAAA clade</taxon>
        <taxon>Hologalegina</taxon>
        <taxon>IRL clade</taxon>
        <taxon>Trifolieae</taxon>
        <taxon>Medicago</taxon>
    </lineage>
</organism>
<protein>
    <recommendedName>
        <fullName evidence="4">Transmembrane protein</fullName>
    </recommendedName>
</protein>
<evidence type="ECO:0008006" key="4">
    <source>
        <dbReference type="Google" id="ProtNLM"/>
    </source>
</evidence>
<reference evidence="3" key="2">
    <citation type="submission" date="2007-04" db="EMBL/GenBank/DDBJ databases">
        <authorList>
            <consortium name="The International Medicago Genome Annotation Group"/>
        </authorList>
    </citation>
    <scope>NUCLEOTIDE SEQUENCE</scope>
</reference>
<evidence type="ECO:0000313" key="3">
    <source>
        <dbReference type="EMBL" id="ABP02614.1"/>
    </source>
</evidence>
<dbReference type="AlphaFoldDB" id="A4PRI4"/>
<feature type="signal peptide" evidence="2">
    <location>
        <begin position="1"/>
        <end position="17"/>
    </location>
</feature>
<feature type="compositionally biased region" description="Polar residues" evidence="1">
    <location>
        <begin position="27"/>
        <end position="43"/>
    </location>
</feature>
<gene>
    <name evidence="3" type="ORF">MtrDRAFT_AC139526g32v2</name>
</gene>
<feature type="chain" id="PRO_5002672357" description="Transmembrane protein" evidence="2">
    <location>
        <begin position="18"/>
        <end position="82"/>
    </location>
</feature>
<accession>A4PRI4</accession>
<feature type="region of interest" description="Disordered" evidence="1">
    <location>
        <begin position="16"/>
        <end position="45"/>
    </location>
</feature>
<reference evidence="3" key="1">
    <citation type="submission" date="2006-03" db="EMBL/GenBank/DDBJ databases">
        <authorList>
            <person name="Shaull S."/>
            <person name="Lin S."/>
            <person name="Dixon R."/>
            <person name="May G."/>
            <person name="Sumner L."/>
            <person name="Gonzales B."/>
            <person name="Cook D."/>
            <person name="Kim D."/>
            <person name="Roe B.A."/>
        </authorList>
    </citation>
    <scope>NUCLEOTIDE SEQUENCE</scope>
</reference>
<evidence type="ECO:0000256" key="1">
    <source>
        <dbReference type="SAM" id="MobiDB-lite"/>
    </source>
</evidence>
<name>A4PRI4_MEDTR</name>
<sequence length="82" mass="8829">MSVASLLLVWLFKPRCGRSPWPDSPHDQTVASEPSSTKGTTEAASPFAQKATTVVQCLSVAEKPATTIQASKSFRLKGEHDE</sequence>
<keyword evidence="2" id="KW-0732">Signal</keyword>
<dbReference type="EMBL" id="AC139526">
    <property type="protein sequence ID" value="ABP02614.1"/>
    <property type="molecule type" value="Genomic_DNA"/>
</dbReference>